<sequence length="191" mass="22070">MTYSKSAKWSFDSICEDIKHIKEFLQHIPMWRFFLSPIKSNCRKVRNLVGMIENQLNEQIDLINQFHQSLKNCQELTSKVLVAREKAHKAALIISEGQTKYNEIFTNDMETSYGAISAEIDQLPIPKGSELEKEIGKLDSLLKSIRDSIRDLKNCNQDDVKTAKELFHKIATNYTDMQQIMSKVSIRFLQG</sequence>
<protein>
    <submittedName>
        <fullName evidence="1">Uncharacterized protein</fullName>
    </submittedName>
</protein>
<dbReference type="EMBL" id="LXQD01000296">
    <property type="protein sequence ID" value="RCJ28647.1"/>
    <property type="molecule type" value="Genomic_DNA"/>
</dbReference>
<proteinExistence type="predicted"/>
<dbReference type="Proteomes" id="UP000252107">
    <property type="component" value="Unassembled WGS sequence"/>
</dbReference>
<keyword evidence="2" id="KW-1185">Reference proteome</keyword>
<comment type="caution">
    <text evidence="1">The sequence shown here is derived from an EMBL/GenBank/DDBJ whole genome shotgun (WGS) entry which is preliminary data.</text>
</comment>
<gene>
    <name evidence="1" type="ORF">A6770_23150</name>
</gene>
<evidence type="ECO:0000313" key="2">
    <source>
        <dbReference type="Proteomes" id="UP000252107"/>
    </source>
</evidence>
<name>A0A367QWR5_9NOSO</name>
<reference evidence="1" key="1">
    <citation type="submission" date="2016-04" db="EMBL/GenBank/DDBJ databases">
        <authorList>
            <person name="Tabuchi Yagui T.R."/>
        </authorList>
    </citation>
    <scope>NUCLEOTIDE SEQUENCE [LARGE SCALE GENOMIC DNA]</scope>
    <source>
        <strain evidence="1">NIES-26</strain>
    </source>
</reference>
<accession>A0A367QWR5</accession>
<evidence type="ECO:0000313" key="1">
    <source>
        <dbReference type="EMBL" id="RCJ28647.1"/>
    </source>
</evidence>
<organism evidence="1 2">
    <name type="scientific">Nostoc minutum NIES-26</name>
    <dbReference type="NCBI Taxonomy" id="1844469"/>
    <lineage>
        <taxon>Bacteria</taxon>
        <taxon>Bacillati</taxon>
        <taxon>Cyanobacteriota</taxon>
        <taxon>Cyanophyceae</taxon>
        <taxon>Nostocales</taxon>
        <taxon>Nostocaceae</taxon>
        <taxon>Nostoc</taxon>
    </lineage>
</organism>
<dbReference type="AlphaFoldDB" id="A0A367QWR5"/>